<dbReference type="SUPFAM" id="SSF52540">
    <property type="entry name" value="P-loop containing nucleoside triphosphate hydrolases"/>
    <property type="match status" value="1"/>
</dbReference>
<organism evidence="2 3">
    <name type="scientific">Microcoleus asticus IPMA8</name>
    <dbReference type="NCBI Taxonomy" id="2563858"/>
    <lineage>
        <taxon>Bacteria</taxon>
        <taxon>Bacillati</taxon>
        <taxon>Cyanobacteriota</taxon>
        <taxon>Cyanophyceae</taxon>
        <taxon>Oscillatoriophycideae</taxon>
        <taxon>Oscillatoriales</taxon>
        <taxon>Microcoleaceae</taxon>
        <taxon>Microcoleus</taxon>
        <taxon>Microcoleus asticus</taxon>
    </lineage>
</organism>
<accession>A0ABX2CVK6</accession>
<dbReference type="EMBL" id="SRRZ01000030">
    <property type="protein sequence ID" value="NQE34381.1"/>
    <property type="molecule type" value="Genomic_DNA"/>
</dbReference>
<evidence type="ECO:0000259" key="1">
    <source>
        <dbReference type="Pfam" id="PF00931"/>
    </source>
</evidence>
<name>A0ABX2CVK6_9CYAN</name>
<dbReference type="PANTHER" id="PTHR47691:SF3">
    <property type="entry name" value="HTH-TYPE TRANSCRIPTIONAL REGULATOR RV0890C-RELATED"/>
    <property type="match status" value="1"/>
</dbReference>
<dbReference type="Proteomes" id="UP000702425">
    <property type="component" value="Unassembled WGS sequence"/>
</dbReference>
<evidence type="ECO:0000313" key="2">
    <source>
        <dbReference type="EMBL" id="NQE34381.1"/>
    </source>
</evidence>
<feature type="domain" description="NB-ARC" evidence="1">
    <location>
        <begin position="109"/>
        <end position="201"/>
    </location>
</feature>
<protein>
    <recommendedName>
        <fullName evidence="1">NB-ARC domain-containing protein</fullName>
    </recommendedName>
</protein>
<dbReference type="Gene3D" id="3.40.50.300">
    <property type="entry name" value="P-loop containing nucleotide triphosphate hydrolases"/>
    <property type="match status" value="1"/>
</dbReference>
<gene>
    <name evidence="2" type="ORF">E5S67_02105</name>
</gene>
<sequence length="464" mass="53867">MAASLRASESGLEIVDRARRKKGLNKKASRWWGEAKTSESVLNRFWRRIPIGQDAFVNICKAVEVDNWEDIVDDSPLSQTDSRAEFFACDDAWVGRKDLISQLAPKVQGSCRLLILLGIAGIGKTALAERLAVELQDDDRKFHQENLENQQQPSDFASVAIRWLEKWGERITPDDRKDTQRLLNRLVKRLRENRYLVVIDSLELILKGNEETGWNGFQDELWAKFFETFLAVESFQSRIIVTSQDLPEQIPARYKNFWYRQELRGLTPSEQLALFDKTGLEVDIDSPNKPYLERIGAVYEGHPLALRVIAGEIGSQPFDGNVAGYWNKYGHEIEEVEKAIEEAKTKGITSSADDDWRLDRYTRELRKNVRFRLEKTFERLKKDVLNAYRLLCEASAYRCAVPEEFWLSHLEDWDCDEEKQELALEALRDRFLVEEELIDDEIHLRQHNLIRSVALEHLKNLTGR</sequence>
<dbReference type="Pfam" id="PF00931">
    <property type="entry name" value="NB-ARC"/>
    <property type="match status" value="1"/>
</dbReference>
<reference evidence="2 3" key="1">
    <citation type="journal article" date="2020" name="Sci. Rep.">
        <title>A novel cyanobacterial geosmin producer, revising GeoA distribution and dispersion patterns in Bacteria.</title>
        <authorList>
            <person name="Churro C."/>
            <person name="Semedo-Aguiar A.P."/>
            <person name="Silva A.D."/>
            <person name="Pereira-Leal J.B."/>
            <person name="Leite R.B."/>
        </authorList>
    </citation>
    <scope>NUCLEOTIDE SEQUENCE [LARGE SCALE GENOMIC DNA]</scope>
    <source>
        <strain evidence="2 3">IPMA8</strain>
    </source>
</reference>
<dbReference type="PANTHER" id="PTHR47691">
    <property type="entry name" value="REGULATOR-RELATED"/>
    <property type="match status" value="1"/>
</dbReference>
<dbReference type="InterPro" id="IPR027417">
    <property type="entry name" value="P-loop_NTPase"/>
</dbReference>
<keyword evidence="3" id="KW-1185">Reference proteome</keyword>
<evidence type="ECO:0000313" key="3">
    <source>
        <dbReference type="Proteomes" id="UP000702425"/>
    </source>
</evidence>
<dbReference type="RefSeq" id="WP_172186991.1">
    <property type="nucleotide sequence ID" value="NZ_CAWPPK010000224.1"/>
</dbReference>
<proteinExistence type="predicted"/>
<dbReference type="PRINTS" id="PR00364">
    <property type="entry name" value="DISEASERSIST"/>
</dbReference>
<dbReference type="InterPro" id="IPR002182">
    <property type="entry name" value="NB-ARC"/>
</dbReference>
<comment type="caution">
    <text evidence="2">The sequence shown here is derived from an EMBL/GenBank/DDBJ whole genome shotgun (WGS) entry which is preliminary data.</text>
</comment>